<dbReference type="RefSeq" id="WP_111216329.1">
    <property type="nucleotide sequence ID" value="NZ_POTY01000157.1"/>
</dbReference>
<proteinExistence type="inferred from homology"/>
<comment type="similarity">
    <text evidence="1">Belongs to the CbxX/CfxQ family.</text>
</comment>
<dbReference type="CDD" id="cd00009">
    <property type="entry name" value="AAA"/>
    <property type="match status" value="2"/>
</dbReference>
<dbReference type="PRINTS" id="PR00819">
    <property type="entry name" value="CBXCFQXSUPER"/>
</dbReference>
<dbReference type="InterPro" id="IPR041627">
    <property type="entry name" value="AAA_lid_6"/>
</dbReference>
<evidence type="ECO:0000256" key="2">
    <source>
        <dbReference type="ARBA" id="ARBA00022741"/>
    </source>
</evidence>
<dbReference type="Pfam" id="PF00004">
    <property type="entry name" value="AAA"/>
    <property type="match status" value="2"/>
</dbReference>
<dbReference type="SMART" id="SM00710">
    <property type="entry name" value="PbH1"/>
    <property type="match status" value="11"/>
</dbReference>
<dbReference type="InterPro" id="IPR027417">
    <property type="entry name" value="P-loop_NTPase"/>
</dbReference>
<dbReference type="SMART" id="SM00382">
    <property type="entry name" value="AAA"/>
    <property type="match status" value="2"/>
</dbReference>
<protein>
    <submittedName>
        <fullName evidence="6">Sporulation protein</fullName>
    </submittedName>
</protein>
<dbReference type="Proteomes" id="UP000248924">
    <property type="component" value="Unassembled WGS sequence"/>
</dbReference>
<feature type="domain" description="AAA+ ATPase" evidence="5">
    <location>
        <begin position="888"/>
        <end position="1027"/>
    </location>
</feature>
<name>A0A2W2EKJ1_9ACTN</name>
<evidence type="ECO:0000313" key="7">
    <source>
        <dbReference type="Proteomes" id="UP000248924"/>
    </source>
</evidence>
<dbReference type="GO" id="GO:0016887">
    <property type="term" value="F:ATP hydrolysis activity"/>
    <property type="evidence" value="ECO:0007669"/>
    <property type="project" value="InterPro"/>
</dbReference>
<sequence length="1113" mass="115027">MNQAVVSVSHNEPGGLPRIGDALAVAGAGTTVMLQPGVYEEELRLVGDVTLVAEDGPGTVTLRAPKAVAVFVGAGTVTLRGIVVVGGGPDFPAVQAIGGLLRMIDCEVRADGLVGLHVRGRGSRLDLQNCVLRNESGAGALLEGAMTGTIRGTTVRDVGSAGVVVTTDADPQIVDCVITDVRGPGLLSTRNGLGSLVDSDLSAIGGPAVAVEEGGRITVRRTAVHHTEGPAIVAMGGAPSFEDCTVDSVAGHGVVIAGDATPSLQSCRVTNTGGHAVLAVDAGGGSLTDCQLSGTGPVLAVAGTAGPTLRQCRITGTGEVIALFDAEARGSLSGCTVNGGRTGLVIRAEAAPTVVDTAIGGCAEYGVQCVDGGQGALRDATIDECGVAGVRLAAGGRLAMTESRLRGGRFGVIVGEAGTATVTSSEIGGASEAGILVEASGDLKLRRSRVRGGAGLGVRFAPGSRGALPQSEIFDNGTDGVLVETTEPVDLSTASITGNRREQVRRSGAGAPAQSDAGTPPVVDPMPGPGVGGPAGLSPQFELRTPAATPAPTAGDPAAPLLTQLHELVGLAAVKQEVATLVGLHRIAQRRAEAGLPRPPMSRHLVFAGAPGTGKTTVARLYGQILTALGVLTSGQLVEASRADLVAEHIGGTAVKTTQKFTEALGGVLFIDEAYTLNPVDGGGGGHDFGREAVDTLVKLMEDRRDEVVVVVAGYSPQMRQFMAGNPGLASRFSRTIEFDSYRTDELVTIVERLCSTHHYSLEYDTRAALAKLFDGMPRTESFGNARVARQVFEEMIGRQAYRLSTVGTGDGVELAQLLPEDVGQAANGSGSMAEAADGGRASETDALLASLNGMIGLAAVKREVSDLVDLIANARTRVRVGLPAPAISRHLVFSGPPGTGKTTVARLYGRLLAALGVISGGQVVEVARADLVGEYIGHTAHRTREAFDKARGGVLFIDEAYTLSPPEARNDFGREAIDTLVKLMEDHRDEVVVIVAGYDEEMATFLDTNAGLQSRFTRHIHFTHYATDELVAIFQNLAGTNGYDCPWEVLEALRTHFDAVPRGRSFGNARYARQLMDEAITRQASRLRGRVDPSVEELKTLQPADIATGARG</sequence>
<comment type="caution">
    <text evidence="6">The sequence shown here is derived from an EMBL/GenBank/DDBJ whole genome shotgun (WGS) entry which is preliminary data.</text>
</comment>
<dbReference type="GO" id="GO:0005524">
    <property type="term" value="F:ATP binding"/>
    <property type="evidence" value="ECO:0007669"/>
    <property type="project" value="UniProtKB-KW"/>
</dbReference>
<keyword evidence="7" id="KW-1185">Reference proteome</keyword>
<evidence type="ECO:0000256" key="4">
    <source>
        <dbReference type="SAM" id="MobiDB-lite"/>
    </source>
</evidence>
<evidence type="ECO:0000313" key="6">
    <source>
        <dbReference type="EMBL" id="PZG14120.1"/>
    </source>
</evidence>
<dbReference type="InterPro" id="IPR000641">
    <property type="entry name" value="CbxX/CfxQ"/>
</dbReference>
<dbReference type="Gene3D" id="2.160.20.10">
    <property type="entry name" value="Single-stranded right-handed beta-helix, Pectin lyase-like"/>
    <property type="match status" value="2"/>
</dbReference>
<feature type="region of interest" description="Disordered" evidence="4">
    <location>
        <begin position="492"/>
        <end position="553"/>
    </location>
</feature>
<dbReference type="InterPro" id="IPR050773">
    <property type="entry name" value="CbxX/CfxQ_RuBisCO_ESX"/>
</dbReference>
<dbReference type="Pfam" id="PF17866">
    <property type="entry name" value="AAA_lid_6"/>
    <property type="match status" value="2"/>
</dbReference>
<evidence type="ECO:0000256" key="3">
    <source>
        <dbReference type="ARBA" id="ARBA00022840"/>
    </source>
</evidence>
<keyword evidence="3" id="KW-0067">ATP-binding</keyword>
<dbReference type="Pfam" id="PF13229">
    <property type="entry name" value="Beta_helix"/>
    <property type="match status" value="2"/>
</dbReference>
<dbReference type="InterPro" id="IPR003959">
    <property type="entry name" value="ATPase_AAA_core"/>
</dbReference>
<dbReference type="InterPro" id="IPR006626">
    <property type="entry name" value="PbH1"/>
</dbReference>
<dbReference type="InterPro" id="IPR012334">
    <property type="entry name" value="Pectin_lyas_fold"/>
</dbReference>
<accession>A0A2W2EKJ1</accession>
<dbReference type="PANTHER" id="PTHR43392">
    <property type="entry name" value="AAA-TYPE ATPASE FAMILY PROTEIN / ANKYRIN REPEAT FAMILY PROTEIN"/>
    <property type="match status" value="1"/>
</dbReference>
<dbReference type="FunFam" id="3.40.50.300:FF:000216">
    <property type="entry name" value="Type VII secretion ATPase EccA"/>
    <property type="match status" value="2"/>
</dbReference>
<dbReference type="PANTHER" id="PTHR43392:SF2">
    <property type="entry name" value="AAA-TYPE ATPASE FAMILY PROTEIN _ ANKYRIN REPEAT FAMILY PROTEIN"/>
    <property type="match status" value="1"/>
</dbReference>
<dbReference type="AlphaFoldDB" id="A0A2W2EKJ1"/>
<dbReference type="InterPro" id="IPR011050">
    <property type="entry name" value="Pectin_lyase_fold/virulence"/>
</dbReference>
<dbReference type="Gene3D" id="3.40.50.300">
    <property type="entry name" value="P-loop containing nucleotide triphosphate hydrolases"/>
    <property type="match status" value="2"/>
</dbReference>
<keyword evidence="2" id="KW-0547">Nucleotide-binding</keyword>
<dbReference type="OrthoDB" id="9806903at2"/>
<organism evidence="6 7">
    <name type="scientific">Micromonospora craterilacus</name>
    <dbReference type="NCBI Taxonomy" id="1655439"/>
    <lineage>
        <taxon>Bacteria</taxon>
        <taxon>Bacillati</taxon>
        <taxon>Actinomycetota</taxon>
        <taxon>Actinomycetes</taxon>
        <taxon>Micromonosporales</taxon>
        <taxon>Micromonosporaceae</taxon>
        <taxon>Micromonospora</taxon>
    </lineage>
</organism>
<dbReference type="Gene3D" id="1.10.8.60">
    <property type="match status" value="2"/>
</dbReference>
<gene>
    <name evidence="6" type="ORF">C1I95_22425</name>
</gene>
<evidence type="ECO:0000256" key="1">
    <source>
        <dbReference type="ARBA" id="ARBA00010378"/>
    </source>
</evidence>
<dbReference type="SUPFAM" id="SSF52540">
    <property type="entry name" value="P-loop containing nucleoside triphosphate hydrolases"/>
    <property type="match status" value="2"/>
</dbReference>
<feature type="domain" description="AAA+ ATPase" evidence="5">
    <location>
        <begin position="601"/>
        <end position="743"/>
    </location>
</feature>
<evidence type="ECO:0000259" key="5">
    <source>
        <dbReference type="SMART" id="SM00382"/>
    </source>
</evidence>
<dbReference type="SUPFAM" id="SSF51126">
    <property type="entry name" value="Pectin lyase-like"/>
    <property type="match status" value="3"/>
</dbReference>
<reference evidence="6 7" key="1">
    <citation type="submission" date="2018-01" db="EMBL/GenBank/DDBJ databases">
        <title>Draft genome sequence of Jishengella sp. NA12.</title>
        <authorList>
            <person name="Sahin N."/>
            <person name="Ay H."/>
            <person name="Saygin H."/>
        </authorList>
    </citation>
    <scope>NUCLEOTIDE SEQUENCE [LARGE SCALE GENOMIC DNA]</scope>
    <source>
        <strain evidence="6 7">NA12</strain>
    </source>
</reference>
<dbReference type="EMBL" id="POTY01000157">
    <property type="protein sequence ID" value="PZG14120.1"/>
    <property type="molecule type" value="Genomic_DNA"/>
</dbReference>
<dbReference type="InterPro" id="IPR003593">
    <property type="entry name" value="AAA+_ATPase"/>
</dbReference>
<dbReference type="InterPro" id="IPR039448">
    <property type="entry name" value="Beta_helix"/>
</dbReference>